<dbReference type="InterPro" id="IPR036396">
    <property type="entry name" value="Cyt_P450_sf"/>
</dbReference>
<dbReference type="GO" id="GO:0020037">
    <property type="term" value="F:heme binding"/>
    <property type="evidence" value="ECO:0007669"/>
    <property type="project" value="InterPro"/>
</dbReference>
<keyword evidence="11" id="KW-0472">Membrane</keyword>
<dbReference type="Pfam" id="PF00067">
    <property type="entry name" value="p450"/>
    <property type="match status" value="1"/>
</dbReference>
<dbReference type="SUPFAM" id="SSF48264">
    <property type="entry name" value="Cytochrome P450"/>
    <property type="match status" value="1"/>
</dbReference>
<comment type="subcellular location">
    <subcellularLocation>
        <location evidence="2">Membrane</location>
        <topology evidence="2">Single-pass membrane protein</topology>
    </subcellularLocation>
</comment>
<sequence length="496" mass="56922">MFLALSLATIFKTSIAIAIGYFLCQCGYNVLFHPLRHYPGPKLWAMTRIPYTCMFLSGKAHIRILEFHKQYGPVVRIAPEFLSMSHEDAMKETRDHRKDGKALLMKEPIHHADLQKTLFGATRDDHTRYRRAVAHGFSAKSMQDQQPLIQTYISMLMRRLREQCDGGSTALDMVKWFNYATFDVIGDLSFGESFGCLENSDYHPWVALIFDVVKDLTWRLSMKRYTLLAPLLKYLIPKQLSRRFEEHSELSRAKLQKRLATLTDRPDFIGSMIKARSKSENSISLSEIETVAAQLIIAGSETTATTLSATTYYLTRHPHVLATLCAEVRSSFSSEKEINLFNVQNLRYMMAVINESMRMYPATPGGQPRQVDESGAMILGQYVPGGTKIEIWQWALYHNPRCFTRPDDFIPERWLDDPHFAADKKDAFQPFSVGPRSCIGRNLAYAEMHLIIARLVWNFDIRLAQGSDDWDQRSNVLLLWEKPGLYISLEPREISS</sequence>
<evidence type="ECO:0000256" key="1">
    <source>
        <dbReference type="ARBA" id="ARBA00001971"/>
    </source>
</evidence>
<keyword evidence="4 12" id="KW-0349">Heme</keyword>
<evidence type="ECO:0000256" key="4">
    <source>
        <dbReference type="ARBA" id="ARBA00022617"/>
    </source>
</evidence>
<keyword evidence="7" id="KW-1133">Transmembrane helix</keyword>
<dbReference type="InterPro" id="IPR050121">
    <property type="entry name" value="Cytochrome_P450_monoxygenase"/>
</dbReference>
<evidence type="ECO:0000313" key="14">
    <source>
        <dbReference type="EMBL" id="KAF2102973.1"/>
    </source>
</evidence>
<dbReference type="GO" id="GO:0009403">
    <property type="term" value="P:toxin biosynthetic process"/>
    <property type="evidence" value="ECO:0007669"/>
    <property type="project" value="UniProtKB-ARBA"/>
</dbReference>
<dbReference type="PANTHER" id="PTHR24305:SF230">
    <property type="entry name" value="P450, PUTATIVE (EUROFUNG)-RELATED"/>
    <property type="match status" value="1"/>
</dbReference>
<dbReference type="InterPro" id="IPR017972">
    <property type="entry name" value="Cyt_P450_CS"/>
</dbReference>
<dbReference type="PRINTS" id="PR00463">
    <property type="entry name" value="EP450I"/>
</dbReference>
<evidence type="ECO:0000256" key="11">
    <source>
        <dbReference type="ARBA" id="ARBA00023136"/>
    </source>
</evidence>
<evidence type="ECO:0000256" key="7">
    <source>
        <dbReference type="ARBA" id="ARBA00022989"/>
    </source>
</evidence>
<evidence type="ECO:0000256" key="2">
    <source>
        <dbReference type="ARBA" id="ARBA00004167"/>
    </source>
</evidence>
<evidence type="ECO:0000256" key="12">
    <source>
        <dbReference type="PIRSR" id="PIRSR602401-1"/>
    </source>
</evidence>
<dbReference type="EMBL" id="ML978122">
    <property type="protein sequence ID" value="KAF2102973.1"/>
    <property type="molecule type" value="Genomic_DNA"/>
</dbReference>
<dbReference type="GO" id="GO:0016705">
    <property type="term" value="F:oxidoreductase activity, acting on paired donors, with incorporation or reduction of molecular oxygen"/>
    <property type="evidence" value="ECO:0007669"/>
    <property type="project" value="InterPro"/>
</dbReference>
<dbReference type="AlphaFoldDB" id="A0A9P4M9M4"/>
<keyword evidence="9 12" id="KW-0408">Iron</keyword>
<proteinExistence type="inferred from homology"/>
<accession>A0A9P4M9M4</accession>
<protein>
    <submittedName>
        <fullName evidence="14">Cytochrome P450</fullName>
    </submittedName>
</protein>
<keyword evidence="5" id="KW-0812">Transmembrane</keyword>
<reference evidence="14" key="1">
    <citation type="journal article" date="2020" name="Stud. Mycol.">
        <title>101 Dothideomycetes genomes: a test case for predicting lifestyles and emergence of pathogens.</title>
        <authorList>
            <person name="Haridas S."/>
            <person name="Albert R."/>
            <person name="Binder M."/>
            <person name="Bloem J."/>
            <person name="Labutti K."/>
            <person name="Salamov A."/>
            <person name="Andreopoulos B."/>
            <person name="Baker S."/>
            <person name="Barry K."/>
            <person name="Bills G."/>
            <person name="Bluhm B."/>
            <person name="Cannon C."/>
            <person name="Castanera R."/>
            <person name="Culley D."/>
            <person name="Daum C."/>
            <person name="Ezra D."/>
            <person name="Gonzalez J."/>
            <person name="Henrissat B."/>
            <person name="Kuo A."/>
            <person name="Liang C."/>
            <person name="Lipzen A."/>
            <person name="Lutzoni F."/>
            <person name="Magnuson J."/>
            <person name="Mondo S."/>
            <person name="Nolan M."/>
            <person name="Ohm R."/>
            <person name="Pangilinan J."/>
            <person name="Park H.-J."/>
            <person name="Ramirez L."/>
            <person name="Alfaro M."/>
            <person name="Sun H."/>
            <person name="Tritt A."/>
            <person name="Yoshinaga Y."/>
            <person name="Zwiers L.-H."/>
            <person name="Turgeon B."/>
            <person name="Goodwin S."/>
            <person name="Spatafora J."/>
            <person name="Crous P."/>
            <person name="Grigoriev I."/>
        </authorList>
    </citation>
    <scope>NUCLEOTIDE SEQUENCE</scope>
    <source>
        <strain evidence="14">CBS 133067</strain>
    </source>
</reference>
<dbReference type="OrthoDB" id="1470350at2759"/>
<keyword evidence="15" id="KW-1185">Reference proteome</keyword>
<dbReference type="InterPro" id="IPR002401">
    <property type="entry name" value="Cyt_P450_E_grp-I"/>
</dbReference>
<feature type="binding site" description="axial binding residue" evidence="12">
    <location>
        <position position="438"/>
    </location>
    <ligand>
        <name>heme</name>
        <dbReference type="ChEBI" id="CHEBI:30413"/>
    </ligand>
    <ligandPart>
        <name>Fe</name>
        <dbReference type="ChEBI" id="CHEBI:18248"/>
    </ligandPart>
</feature>
<organism evidence="14 15">
    <name type="scientific">Rhizodiscina lignyota</name>
    <dbReference type="NCBI Taxonomy" id="1504668"/>
    <lineage>
        <taxon>Eukaryota</taxon>
        <taxon>Fungi</taxon>
        <taxon>Dikarya</taxon>
        <taxon>Ascomycota</taxon>
        <taxon>Pezizomycotina</taxon>
        <taxon>Dothideomycetes</taxon>
        <taxon>Pleosporomycetidae</taxon>
        <taxon>Aulographales</taxon>
        <taxon>Rhizodiscinaceae</taxon>
        <taxon>Rhizodiscina</taxon>
    </lineage>
</organism>
<dbReference type="PRINTS" id="PR00385">
    <property type="entry name" value="P450"/>
</dbReference>
<dbReference type="InterPro" id="IPR001128">
    <property type="entry name" value="Cyt_P450"/>
</dbReference>
<name>A0A9P4M9M4_9PEZI</name>
<evidence type="ECO:0000256" key="6">
    <source>
        <dbReference type="ARBA" id="ARBA00022723"/>
    </source>
</evidence>
<dbReference type="FunFam" id="1.10.630.10:FF:000047">
    <property type="entry name" value="Cytochrome P450 monooxygenase"/>
    <property type="match status" value="1"/>
</dbReference>
<comment type="caution">
    <text evidence="14">The sequence shown here is derived from an EMBL/GenBank/DDBJ whole genome shotgun (WGS) entry which is preliminary data.</text>
</comment>
<dbReference type="GO" id="GO:0016020">
    <property type="term" value="C:membrane"/>
    <property type="evidence" value="ECO:0007669"/>
    <property type="project" value="UniProtKB-SubCell"/>
</dbReference>
<comment type="similarity">
    <text evidence="3 13">Belongs to the cytochrome P450 family.</text>
</comment>
<evidence type="ECO:0000313" key="15">
    <source>
        <dbReference type="Proteomes" id="UP000799772"/>
    </source>
</evidence>
<evidence type="ECO:0000256" key="9">
    <source>
        <dbReference type="ARBA" id="ARBA00023004"/>
    </source>
</evidence>
<evidence type="ECO:0000256" key="3">
    <source>
        <dbReference type="ARBA" id="ARBA00010617"/>
    </source>
</evidence>
<evidence type="ECO:0000256" key="8">
    <source>
        <dbReference type="ARBA" id="ARBA00023002"/>
    </source>
</evidence>
<dbReference type="Proteomes" id="UP000799772">
    <property type="component" value="Unassembled WGS sequence"/>
</dbReference>
<keyword evidence="6 12" id="KW-0479">Metal-binding</keyword>
<keyword evidence="10 13" id="KW-0503">Monooxygenase</keyword>
<keyword evidence="8 13" id="KW-0560">Oxidoreductase</keyword>
<dbReference type="GO" id="GO:0005506">
    <property type="term" value="F:iron ion binding"/>
    <property type="evidence" value="ECO:0007669"/>
    <property type="project" value="InterPro"/>
</dbReference>
<gene>
    <name evidence="14" type="ORF">NA57DRAFT_63701</name>
</gene>
<dbReference type="GO" id="GO:0004497">
    <property type="term" value="F:monooxygenase activity"/>
    <property type="evidence" value="ECO:0007669"/>
    <property type="project" value="UniProtKB-KW"/>
</dbReference>
<dbReference type="PROSITE" id="PS00086">
    <property type="entry name" value="CYTOCHROME_P450"/>
    <property type="match status" value="1"/>
</dbReference>
<dbReference type="Gene3D" id="1.10.630.10">
    <property type="entry name" value="Cytochrome P450"/>
    <property type="match status" value="1"/>
</dbReference>
<evidence type="ECO:0000256" key="13">
    <source>
        <dbReference type="RuleBase" id="RU000461"/>
    </source>
</evidence>
<dbReference type="CDD" id="cd11058">
    <property type="entry name" value="CYP60B-like"/>
    <property type="match status" value="1"/>
</dbReference>
<evidence type="ECO:0000256" key="5">
    <source>
        <dbReference type="ARBA" id="ARBA00022692"/>
    </source>
</evidence>
<dbReference type="PANTHER" id="PTHR24305">
    <property type="entry name" value="CYTOCHROME P450"/>
    <property type="match status" value="1"/>
</dbReference>
<comment type="cofactor">
    <cofactor evidence="1 12">
        <name>heme</name>
        <dbReference type="ChEBI" id="CHEBI:30413"/>
    </cofactor>
</comment>
<evidence type="ECO:0000256" key="10">
    <source>
        <dbReference type="ARBA" id="ARBA00023033"/>
    </source>
</evidence>